<accession>A0AAW1EKS4</accession>
<gene>
    <name evidence="1" type="ORF">VZT92_019530</name>
</gene>
<dbReference type="EMBL" id="JBCEZU010000221">
    <property type="protein sequence ID" value="KAK9523108.1"/>
    <property type="molecule type" value="Genomic_DNA"/>
</dbReference>
<evidence type="ECO:0000313" key="1">
    <source>
        <dbReference type="EMBL" id="KAK9523108.1"/>
    </source>
</evidence>
<dbReference type="AlphaFoldDB" id="A0AAW1EKS4"/>
<reference evidence="1 2" key="1">
    <citation type="journal article" date="2024" name="Genome Biol. Evol.">
        <title>Chromosome-level genome assembly of the viviparous eelpout Zoarces viviparus.</title>
        <authorList>
            <person name="Fuhrmann N."/>
            <person name="Brasseur M.V."/>
            <person name="Bakowski C.E."/>
            <person name="Podsiadlowski L."/>
            <person name="Prost S."/>
            <person name="Krehenwinkel H."/>
            <person name="Mayer C."/>
        </authorList>
    </citation>
    <scope>NUCLEOTIDE SEQUENCE [LARGE SCALE GENOMIC DNA]</scope>
    <source>
        <strain evidence="1">NO-MEL_2022_Ind0_liver</strain>
    </source>
</reference>
<organism evidence="1 2">
    <name type="scientific">Zoarces viviparus</name>
    <name type="common">Viviparous eelpout</name>
    <name type="synonym">Blennius viviparus</name>
    <dbReference type="NCBI Taxonomy" id="48416"/>
    <lineage>
        <taxon>Eukaryota</taxon>
        <taxon>Metazoa</taxon>
        <taxon>Chordata</taxon>
        <taxon>Craniata</taxon>
        <taxon>Vertebrata</taxon>
        <taxon>Euteleostomi</taxon>
        <taxon>Actinopterygii</taxon>
        <taxon>Neopterygii</taxon>
        <taxon>Teleostei</taxon>
        <taxon>Neoteleostei</taxon>
        <taxon>Acanthomorphata</taxon>
        <taxon>Eupercaria</taxon>
        <taxon>Perciformes</taxon>
        <taxon>Cottioidei</taxon>
        <taxon>Zoarcales</taxon>
        <taxon>Zoarcidae</taxon>
        <taxon>Zoarcinae</taxon>
        <taxon>Zoarces</taxon>
    </lineage>
</organism>
<sequence length="77" mass="8396">MVIPRTPAAARMVMAIRQLYSSSTSAAALPRPADPPGKRGRCQLCPRQSDLKTTQTCQKFNAYICKDHAITTCLACI</sequence>
<keyword evidence="2" id="KW-1185">Reference proteome</keyword>
<protein>
    <submittedName>
        <fullName evidence="1">Uncharacterized protein</fullName>
    </submittedName>
</protein>
<comment type="caution">
    <text evidence="1">The sequence shown here is derived from an EMBL/GenBank/DDBJ whole genome shotgun (WGS) entry which is preliminary data.</text>
</comment>
<name>A0AAW1EKS4_ZOAVI</name>
<dbReference type="Proteomes" id="UP001488805">
    <property type="component" value="Unassembled WGS sequence"/>
</dbReference>
<evidence type="ECO:0000313" key="2">
    <source>
        <dbReference type="Proteomes" id="UP001488805"/>
    </source>
</evidence>
<proteinExistence type="predicted"/>